<dbReference type="PANTHER" id="PTHR43570">
    <property type="entry name" value="ALDEHYDE DEHYDROGENASE"/>
    <property type="match status" value="1"/>
</dbReference>
<keyword evidence="2 4" id="KW-0560">Oxidoreductase</keyword>
<evidence type="ECO:0000256" key="8">
    <source>
        <dbReference type="SAM" id="Phobius"/>
    </source>
</evidence>
<gene>
    <name evidence="10" type="ORF">BSAL_48145</name>
</gene>
<evidence type="ECO:0000256" key="1">
    <source>
        <dbReference type="ARBA" id="ARBA00009986"/>
    </source>
</evidence>
<keyword evidence="11" id="KW-1185">Reference proteome</keyword>
<evidence type="ECO:0000256" key="5">
    <source>
        <dbReference type="PIRSR" id="PIRSR036492-1"/>
    </source>
</evidence>
<dbReference type="GO" id="GO:0004029">
    <property type="term" value="F:aldehyde dehydrogenase (NAD+) activity"/>
    <property type="evidence" value="ECO:0007669"/>
    <property type="project" value="TreeGrafter"/>
</dbReference>
<evidence type="ECO:0000256" key="2">
    <source>
        <dbReference type="ARBA" id="ARBA00023002"/>
    </source>
</evidence>
<evidence type="ECO:0000259" key="9">
    <source>
        <dbReference type="Pfam" id="PF00171"/>
    </source>
</evidence>
<dbReference type="Gene3D" id="3.40.605.10">
    <property type="entry name" value="Aldehyde Dehydrogenase, Chain A, domain 1"/>
    <property type="match status" value="1"/>
</dbReference>
<dbReference type="FunFam" id="3.40.309.10:FF:000025">
    <property type="entry name" value="Aldehyde dehydrogenase"/>
    <property type="match status" value="1"/>
</dbReference>
<dbReference type="PANTHER" id="PTHR43570:SF16">
    <property type="entry name" value="ALDEHYDE DEHYDROGENASE TYPE III, ISOFORM Q"/>
    <property type="match status" value="1"/>
</dbReference>
<dbReference type="InterPro" id="IPR012394">
    <property type="entry name" value="Aldehyde_DH_NAD(P)"/>
</dbReference>
<dbReference type="VEuPathDB" id="TriTrypDB:BSAL_48145"/>
<dbReference type="PROSITE" id="PS00687">
    <property type="entry name" value="ALDEHYDE_DEHYDR_GLU"/>
    <property type="match status" value="1"/>
</dbReference>
<dbReference type="PIRSF" id="PIRSF036492">
    <property type="entry name" value="ALDH"/>
    <property type="match status" value="1"/>
</dbReference>
<dbReference type="OMA" id="EIDWCKQ"/>
<dbReference type="InterPro" id="IPR016163">
    <property type="entry name" value="Ald_DH_C"/>
</dbReference>
<dbReference type="FunFam" id="3.40.605.10:FF:000004">
    <property type="entry name" value="Aldehyde dehydrogenase"/>
    <property type="match status" value="1"/>
</dbReference>
<sequence>MVTAAFRSTAVGEISNAVERCRRGFQNNLVRTISQRKHVLRQFVKFLNEHEEGLCEACTADLRKHPFETKVTEIAMARNEAISGIDSLESWMKPTKAHLEGIQLIEDCVIQRDPKGVILIIGAWNYPVQLTLVGAIGAVTAGNTVVLKPSEVSPHVAQYLADHLNDYVPREICAVVNGAIPETTTLLEQRFDHIMYTGNDRVARIVMAAAAKNLTPVTLELGGKSPTIVDDTCGDLNVVAQRILWGRTVNAGQTCIAPDYILVKPNVKAALIEAIKKARVKFLGDDPKASASYARIVNDMHFKRVTALMKGGKVVVGGETDPATRFIAPTVLDDVDLTHPLMTDEIFGPLLPLVPYNTMQEAIDFINTREKPLALYIFSGDSKFVNTITEMTSSGAVVVNDTLMHAGVEGLPFGGVGNSGMGAYHGKHTFDEFTHKKSVMRRKLSLEVANELRYPPYTDQKLGWISFLLFKTSESKPWKKYVALCAVAAIAAAIVLGVGFGTKKF</sequence>
<keyword evidence="3" id="KW-0520">NAD</keyword>
<accession>A0A0S4JSD7</accession>
<evidence type="ECO:0000313" key="10">
    <source>
        <dbReference type="EMBL" id="CUG94432.1"/>
    </source>
</evidence>
<dbReference type="AlphaFoldDB" id="A0A0S4JSD7"/>
<name>A0A0S4JSD7_BODSA</name>
<proteinExistence type="inferred from homology"/>
<keyword evidence="8" id="KW-0812">Transmembrane</keyword>
<feature type="transmembrane region" description="Helical" evidence="8">
    <location>
        <begin position="481"/>
        <end position="501"/>
    </location>
</feature>
<keyword evidence="8" id="KW-0472">Membrane</keyword>
<feature type="active site" evidence="5">
    <location>
        <position position="255"/>
    </location>
</feature>
<evidence type="ECO:0000256" key="4">
    <source>
        <dbReference type="PIRNR" id="PIRNR036492"/>
    </source>
</evidence>
<dbReference type="EMBL" id="CYKH01002249">
    <property type="protein sequence ID" value="CUG94432.1"/>
    <property type="molecule type" value="Genomic_DNA"/>
</dbReference>
<evidence type="ECO:0000256" key="6">
    <source>
        <dbReference type="PROSITE-ProRule" id="PRU10007"/>
    </source>
</evidence>
<dbReference type="SUPFAM" id="SSF53720">
    <property type="entry name" value="ALDH-like"/>
    <property type="match status" value="1"/>
</dbReference>
<keyword evidence="8" id="KW-1133">Transmembrane helix</keyword>
<dbReference type="InterPro" id="IPR029510">
    <property type="entry name" value="Ald_DH_CS_GLU"/>
</dbReference>
<evidence type="ECO:0000256" key="3">
    <source>
        <dbReference type="ARBA" id="ARBA00023027"/>
    </source>
</evidence>
<organism evidence="10 11">
    <name type="scientific">Bodo saltans</name>
    <name type="common">Flagellated protozoan</name>
    <dbReference type="NCBI Taxonomy" id="75058"/>
    <lineage>
        <taxon>Eukaryota</taxon>
        <taxon>Discoba</taxon>
        <taxon>Euglenozoa</taxon>
        <taxon>Kinetoplastea</taxon>
        <taxon>Metakinetoplastina</taxon>
        <taxon>Eubodonida</taxon>
        <taxon>Bodonidae</taxon>
        <taxon>Bodo</taxon>
    </lineage>
</organism>
<comment type="similarity">
    <text evidence="1 4 7">Belongs to the aldehyde dehydrogenase family.</text>
</comment>
<dbReference type="InterPro" id="IPR016162">
    <property type="entry name" value="Ald_DH_N"/>
</dbReference>
<feature type="domain" description="Aldehyde dehydrogenase" evidence="9">
    <location>
        <begin position="6"/>
        <end position="439"/>
    </location>
</feature>
<dbReference type="Proteomes" id="UP000051952">
    <property type="component" value="Unassembled WGS sequence"/>
</dbReference>
<dbReference type="OrthoDB" id="440325at2759"/>
<dbReference type="InterPro" id="IPR016161">
    <property type="entry name" value="Ald_DH/histidinol_DH"/>
</dbReference>
<protein>
    <recommendedName>
        <fullName evidence="4">Aldehyde dehydrogenase</fullName>
    </recommendedName>
</protein>
<dbReference type="InterPro" id="IPR015590">
    <property type="entry name" value="Aldehyde_DH_dom"/>
</dbReference>
<evidence type="ECO:0000256" key="7">
    <source>
        <dbReference type="RuleBase" id="RU003345"/>
    </source>
</evidence>
<dbReference type="GO" id="GO:0006081">
    <property type="term" value="P:aldehyde metabolic process"/>
    <property type="evidence" value="ECO:0007669"/>
    <property type="project" value="InterPro"/>
</dbReference>
<reference evidence="11" key="1">
    <citation type="submission" date="2015-09" db="EMBL/GenBank/DDBJ databases">
        <authorList>
            <consortium name="Pathogen Informatics"/>
        </authorList>
    </citation>
    <scope>NUCLEOTIDE SEQUENCE [LARGE SCALE GENOMIC DNA]</scope>
    <source>
        <strain evidence="11">Lake Konstanz</strain>
    </source>
</reference>
<dbReference type="GO" id="GO:0005737">
    <property type="term" value="C:cytoplasm"/>
    <property type="evidence" value="ECO:0007669"/>
    <property type="project" value="TreeGrafter"/>
</dbReference>
<evidence type="ECO:0000313" key="11">
    <source>
        <dbReference type="Proteomes" id="UP000051952"/>
    </source>
</evidence>
<dbReference type="Gene3D" id="3.40.309.10">
    <property type="entry name" value="Aldehyde Dehydrogenase, Chain A, domain 2"/>
    <property type="match status" value="1"/>
</dbReference>
<feature type="active site" evidence="5 6">
    <location>
        <position position="220"/>
    </location>
</feature>
<dbReference type="Pfam" id="PF00171">
    <property type="entry name" value="Aldedh"/>
    <property type="match status" value="1"/>
</dbReference>